<name>A0A3S0NIH3_CHLPH</name>
<comment type="catalytic activity">
    <reaction evidence="1">
        <text>Hydrolysis of Pro-|-Xaa &gt;&gt; Ala-|-Xaa in oligopeptides.</text>
        <dbReference type="EC" id="3.4.21.26"/>
    </reaction>
</comment>
<organism evidence="9 10">
    <name type="scientific">Chlorobium phaeovibrioides</name>
    <dbReference type="NCBI Taxonomy" id="1094"/>
    <lineage>
        <taxon>Bacteria</taxon>
        <taxon>Pseudomonadati</taxon>
        <taxon>Chlorobiota</taxon>
        <taxon>Chlorobiia</taxon>
        <taxon>Chlorobiales</taxon>
        <taxon>Chlorobiaceae</taxon>
        <taxon>Chlorobium/Pelodictyon group</taxon>
        <taxon>Chlorobium</taxon>
    </lineage>
</organism>
<protein>
    <recommendedName>
        <fullName evidence="2">prolyl oligopeptidase</fullName>
        <ecNumber evidence="2">3.4.21.26</ecNumber>
    </recommendedName>
</protein>
<keyword evidence="6" id="KW-0732">Signal</keyword>
<dbReference type="InterPro" id="IPR051167">
    <property type="entry name" value="Prolyl_oligopep/macrocyclase"/>
</dbReference>
<dbReference type="EMBL" id="RXYK01000013">
    <property type="protein sequence ID" value="RTY36369.1"/>
    <property type="molecule type" value="Genomic_DNA"/>
</dbReference>
<evidence type="ECO:0000256" key="1">
    <source>
        <dbReference type="ARBA" id="ARBA00001070"/>
    </source>
</evidence>
<evidence type="ECO:0000256" key="6">
    <source>
        <dbReference type="SAM" id="SignalP"/>
    </source>
</evidence>
<evidence type="ECO:0000256" key="3">
    <source>
        <dbReference type="ARBA" id="ARBA00022670"/>
    </source>
</evidence>
<dbReference type="PANTHER" id="PTHR42881:SF2">
    <property type="entry name" value="PROLYL ENDOPEPTIDASE"/>
    <property type="match status" value="1"/>
</dbReference>
<evidence type="ECO:0000313" key="10">
    <source>
        <dbReference type="Proteomes" id="UP000279908"/>
    </source>
</evidence>
<gene>
    <name evidence="9" type="ORF">EKD02_08200</name>
</gene>
<dbReference type="Gene3D" id="2.130.10.120">
    <property type="entry name" value="Prolyl oligopeptidase, N-terminal domain"/>
    <property type="match status" value="1"/>
</dbReference>
<evidence type="ECO:0000259" key="8">
    <source>
        <dbReference type="Pfam" id="PF02897"/>
    </source>
</evidence>
<sequence length="732" mass="80694">MIRYRSVLLLCCLFIPAAAGQAIAEQQPLQMQRHSIAEGAVTDTYWGTQITDTYRSLEQLGNPKVAAWIEQQAAQARTVLNSIPGRKTLLKKMASFDGRRKSTAYSLTITDSNRYFYLKRTPKDETGKLFFRNGFKGKETLLFDPESLSEENGPTFVVSSHSPSDDGKTLAISVSANGSEDDSILIMDVDSGKLYSETIDRCRFASPSWTKDGKSFLYNRMRTVSGPEENPQYDSSTWLHRIGTDPAEDREIFSRTANPELDIDSADIPSVIYDKESGSLFGFLSTVDRRLRVFVAPLGELNAPSTKWKSLITPEDNIHDFAVKNGELYFSTPEGAPRFKIMKTQLANPDFRNAETVVDEQPEGRVDAFALTSDAMYYTFSLNGVDARLFRIEDASGSTTELSLPFKAGSAYISSKGTRFRDLWVTIAGWSSDYRRYRYNPDANTFSVETISSPASYPEYRNLKVEEIMTPSHDGMLVPLSLVYKKGLKKNGKNPVLLYGYGAYGKSLTPFFSPSMLLWTANGGVLAIAHVRGGGERGDEWHTDGMKTTKPNSWKDLIGCAEYLVKNGYTSPENIAVNGASAGGILVGMAMNERPDLFAAVIPQVGAMNPLRGEETPNGPVNVPEFGTVTIHEECMALIAMDPYLQITDGTRYPAALVTTGMNDPRVSAWQPAKFAARLQEASSSGKPVLFFADVDAGHGMGNTKTKEFEALADVLSFGLWQTGHPDFQPGK</sequence>
<keyword evidence="4" id="KW-0378">Hydrolase</keyword>
<dbReference type="SUPFAM" id="SSF53474">
    <property type="entry name" value="alpha/beta-Hydrolases"/>
    <property type="match status" value="1"/>
</dbReference>
<evidence type="ECO:0000256" key="4">
    <source>
        <dbReference type="ARBA" id="ARBA00022801"/>
    </source>
</evidence>
<reference evidence="9 10" key="1">
    <citation type="submission" date="2018-12" db="EMBL/GenBank/DDBJ databases">
        <authorList>
            <person name="Lunina O.N."/>
            <person name="Grouzdev D.S."/>
            <person name="Gorlenko V.M."/>
            <person name="Savvichev A.S."/>
        </authorList>
    </citation>
    <scope>NUCLEOTIDE SEQUENCE [LARGE SCALE GENOMIC DNA]</scope>
    <source>
        <strain evidence="9 10">BrKhr-17</strain>
    </source>
</reference>
<evidence type="ECO:0000313" key="9">
    <source>
        <dbReference type="EMBL" id="RTY36369.1"/>
    </source>
</evidence>
<keyword evidence="3" id="KW-0645">Protease</keyword>
<dbReference type="Pfam" id="PF02897">
    <property type="entry name" value="Peptidase_S9_N"/>
    <property type="match status" value="1"/>
</dbReference>
<dbReference type="Proteomes" id="UP000279908">
    <property type="component" value="Unassembled WGS sequence"/>
</dbReference>
<proteinExistence type="predicted"/>
<dbReference type="InterPro" id="IPR001375">
    <property type="entry name" value="Peptidase_S9_cat"/>
</dbReference>
<feature type="domain" description="Peptidase S9 prolyl oligopeptidase catalytic" evidence="7">
    <location>
        <begin position="512"/>
        <end position="721"/>
    </location>
</feature>
<dbReference type="GO" id="GO:0006508">
    <property type="term" value="P:proteolysis"/>
    <property type="evidence" value="ECO:0007669"/>
    <property type="project" value="UniProtKB-KW"/>
</dbReference>
<keyword evidence="5" id="KW-0720">Serine protease</keyword>
<feature type="chain" id="PRO_5018575713" description="prolyl oligopeptidase" evidence="6">
    <location>
        <begin position="25"/>
        <end position="732"/>
    </location>
</feature>
<dbReference type="AlphaFoldDB" id="A0A3S0NIH3"/>
<dbReference type="PRINTS" id="PR00862">
    <property type="entry name" value="PROLIGOPTASE"/>
</dbReference>
<dbReference type="InterPro" id="IPR002470">
    <property type="entry name" value="Peptidase_S9A"/>
</dbReference>
<dbReference type="InterPro" id="IPR029058">
    <property type="entry name" value="AB_hydrolase_fold"/>
</dbReference>
<dbReference type="EC" id="3.4.21.26" evidence="2"/>
<dbReference type="GO" id="GO:0070012">
    <property type="term" value="F:oligopeptidase activity"/>
    <property type="evidence" value="ECO:0007669"/>
    <property type="project" value="TreeGrafter"/>
</dbReference>
<accession>A0A3S0NIH3</accession>
<evidence type="ECO:0000256" key="5">
    <source>
        <dbReference type="ARBA" id="ARBA00022825"/>
    </source>
</evidence>
<dbReference type="GO" id="GO:0004252">
    <property type="term" value="F:serine-type endopeptidase activity"/>
    <property type="evidence" value="ECO:0007669"/>
    <property type="project" value="UniProtKB-EC"/>
</dbReference>
<evidence type="ECO:0000259" key="7">
    <source>
        <dbReference type="Pfam" id="PF00326"/>
    </source>
</evidence>
<dbReference type="PANTHER" id="PTHR42881">
    <property type="entry name" value="PROLYL ENDOPEPTIDASE"/>
    <property type="match status" value="1"/>
</dbReference>
<dbReference type="Gene3D" id="3.40.50.1820">
    <property type="entry name" value="alpha/beta hydrolase"/>
    <property type="match status" value="1"/>
</dbReference>
<feature type="domain" description="Peptidase S9A N-terminal" evidence="8">
    <location>
        <begin position="41"/>
        <end position="398"/>
    </location>
</feature>
<dbReference type="RefSeq" id="WP_126384953.1">
    <property type="nucleotide sequence ID" value="NZ_RXYK01000013.1"/>
</dbReference>
<comment type="caution">
    <text evidence="9">The sequence shown here is derived from an EMBL/GenBank/DDBJ whole genome shotgun (WGS) entry which is preliminary data.</text>
</comment>
<dbReference type="Pfam" id="PF00326">
    <property type="entry name" value="Peptidase_S9"/>
    <property type="match status" value="1"/>
</dbReference>
<dbReference type="SUPFAM" id="SSF50993">
    <property type="entry name" value="Peptidase/esterase 'gauge' domain"/>
    <property type="match status" value="1"/>
</dbReference>
<feature type="signal peptide" evidence="6">
    <location>
        <begin position="1"/>
        <end position="24"/>
    </location>
</feature>
<dbReference type="GO" id="GO:0005829">
    <property type="term" value="C:cytosol"/>
    <property type="evidence" value="ECO:0007669"/>
    <property type="project" value="TreeGrafter"/>
</dbReference>
<evidence type="ECO:0000256" key="2">
    <source>
        <dbReference type="ARBA" id="ARBA00011897"/>
    </source>
</evidence>
<dbReference type="InterPro" id="IPR023302">
    <property type="entry name" value="Pept_S9A_N"/>
</dbReference>